<dbReference type="EMBL" id="CAJNNV010007011">
    <property type="protein sequence ID" value="CAE8594379.1"/>
    <property type="molecule type" value="Genomic_DNA"/>
</dbReference>
<keyword evidence="12 14" id="KW-0472">Membrane</keyword>
<dbReference type="Proteomes" id="UP000654075">
    <property type="component" value="Unassembled WGS sequence"/>
</dbReference>
<keyword evidence="9 14" id="KW-0256">Endoplasmic reticulum</keyword>
<name>A0A813E661_POLGL</name>
<keyword evidence="13" id="KW-0012">Acyltransferase</keyword>
<evidence type="ECO:0000256" key="3">
    <source>
        <dbReference type="ARBA" id="ARBA00005189"/>
    </source>
</evidence>
<dbReference type="GO" id="GO:0019432">
    <property type="term" value="P:triglyceride biosynthetic process"/>
    <property type="evidence" value="ECO:0007669"/>
    <property type="project" value="TreeGrafter"/>
</dbReference>
<evidence type="ECO:0000256" key="5">
    <source>
        <dbReference type="ARBA" id="ARBA00022516"/>
    </source>
</evidence>
<evidence type="ECO:0000256" key="1">
    <source>
        <dbReference type="ARBA" id="ARBA00004477"/>
    </source>
</evidence>
<comment type="pathway">
    <text evidence="2">Glycerolipid metabolism; triacylglycerol biosynthesis.</text>
</comment>
<dbReference type="OrthoDB" id="264532at2759"/>
<evidence type="ECO:0000256" key="4">
    <source>
        <dbReference type="ARBA" id="ARBA00005420"/>
    </source>
</evidence>
<protein>
    <recommendedName>
        <fullName evidence="14">Acyltransferase</fullName>
        <ecNumber evidence="14">2.3.1.-</ecNumber>
    </recommendedName>
</protein>
<dbReference type="PANTHER" id="PTHR12317:SF0">
    <property type="entry name" value="ACYLTRANSFERASE"/>
    <property type="match status" value="1"/>
</dbReference>
<keyword evidence="8" id="KW-0319">Glycerol metabolism</keyword>
<gene>
    <name evidence="15" type="ORF">PGLA1383_LOCUS12933</name>
</gene>
<evidence type="ECO:0000256" key="10">
    <source>
        <dbReference type="ARBA" id="ARBA00022989"/>
    </source>
</evidence>
<comment type="caution">
    <text evidence="15">The sequence shown here is derived from an EMBL/GenBank/DDBJ whole genome shotgun (WGS) entry which is preliminary data.</text>
</comment>
<comment type="similarity">
    <text evidence="4 14">Belongs to the diacylglycerol acyltransferase family.</text>
</comment>
<dbReference type="AlphaFoldDB" id="A0A813E661"/>
<dbReference type="EC" id="2.3.1.-" evidence="14"/>
<evidence type="ECO:0000256" key="2">
    <source>
        <dbReference type="ARBA" id="ARBA00004771"/>
    </source>
</evidence>
<evidence type="ECO:0000256" key="9">
    <source>
        <dbReference type="ARBA" id="ARBA00022824"/>
    </source>
</evidence>
<feature type="transmembrane region" description="Helical" evidence="14">
    <location>
        <begin position="160"/>
        <end position="182"/>
    </location>
</feature>
<evidence type="ECO:0000256" key="13">
    <source>
        <dbReference type="ARBA" id="ARBA00023315"/>
    </source>
</evidence>
<keyword evidence="10 14" id="KW-1133">Transmembrane helix</keyword>
<evidence type="ECO:0000313" key="15">
    <source>
        <dbReference type="EMBL" id="CAE8594379.1"/>
    </source>
</evidence>
<evidence type="ECO:0000256" key="8">
    <source>
        <dbReference type="ARBA" id="ARBA00022798"/>
    </source>
</evidence>
<keyword evidence="11" id="KW-0443">Lipid metabolism</keyword>
<dbReference type="PANTHER" id="PTHR12317">
    <property type="entry name" value="DIACYLGLYCEROL O-ACYLTRANSFERASE"/>
    <property type="match status" value="1"/>
</dbReference>
<keyword evidence="7 14" id="KW-0812">Transmembrane</keyword>
<evidence type="ECO:0000256" key="6">
    <source>
        <dbReference type="ARBA" id="ARBA00022679"/>
    </source>
</evidence>
<dbReference type="GO" id="GO:0006071">
    <property type="term" value="P:glycerol metabolic process"/>
    <property type="evidence" value="ECO:0007669"/>
    <property type="project" value="UniProtKB-KW"/>
</dbReference>
<keyword evidence="6 14" id="KW-0808">Transferase</keyword>
<organism evidence="15 16">
    <name type="scientific">Polarella glacialis</name>
    <name type="common">Dinoflagellate</name>
    <dbReference type="NCBI Taxonomy" id="89957"/>
    <lineage>
        <taxon>Eukaryota</taxon>
        <taxon>Sar</taxon>
        <taxon>Alveolata</taxon>
        <taxon>Dinophyceae</taxon>
        <taxon>Suessiales</taxon>
        <taxon>Suessiaceae</taxon>
        <taxon>Polarella</taxon>
    </lineage>
</organism>
<evidence type="ECO:0000256" key="11">
    <source>
        <dbReference type="ARBA" id="ARBA00023098"/>
    </source>
</evidence>
<dbReference type="GO" id="GO:0004144">
    <property type="term" value="F:diacylglycerol O-acyltransferase activity"/>
    <property type="evidence" value="ECO:0007669"/>
    <property type="project" value="TreeGrafter"/>
</dbReference>
<evidence type="ECO:0000256" key="12">
    <source>
        <dbReference type="ARBA" id="ARBA00023136"/>
    </source>
</evidence>
<accession>A0A813E661</accession>
<dbReference type="OMA" id="HIQPRAN"/>
<evidence type="ECO:0000256" key="14">
    <source>
        <dbReference type="RuleBase" id="RU367023"/>
    </source>
</evidence>
<comment type="subcellular location">
    <subcellularLocation>
        <location evidence="1 14">Endoplasmic reticulum membrane</location>
        <topology evidence="1 14">Multi-pass membrane protein</topology>
    </subcellularLocation>
</comment>
<proteinExistence type="inferred from homology"/>
<comment type="pathway">
    <text evidence="3">Lipid metabolism.</text>
</comment>
<dbReference type="GO" id="GO:0005789">
    <property type="term" value="C:endoplasmic reticulum membrane"/>
    <property type="evidence" value="ECO:0007669"/>
    <property type="project" value="UniProtKB-SubCell"/>
</dbReference>
<dbReference type="InterPro" id="IPR007130">
    <property type="entry name" value="DAGAT"/>
</dbReference>
<keyword evidence="5" id="KW-0444">Lipid biosynthesis</keyword>
<reference evidence="15" key="1">
    <citation type="submission" date="2021-02" db="EMBL/GenBank/DDBJ databases">
        <authorList>
            <person name="Dougan E. K."/>
            <person name="Rhodes N."/>
            <person name="Thang M."/>
            <person name="Chan C."/>
        </authorList>
    </citation>
    <scope>NUCLEOTIDE SEQUENCE</scope>
</reference>
<keyword evidence="16" id="KW-1185">Reference proteome</keyword>
<feature type="non-terminal residue" evidence="15">
    <location>
        <position position="1"/>
    </location>
</feature>
<dbReference type="Pfam" id="PF03982">
    <property type="entry name" value="DAGAT"/>
    <property type="match status" value="1"/>
</dbReference>
<evidence type="ECO:0000256" key="7">
    <source>
        <dbReference type="ARBA" id="ARBA00022692"/>
    </source>
</evidence>
<sequence>MMLAALVARAAARPQVVAPFVRSSKLAECASRVSATSLRNFRSVSVPRVPWAAGLRSALTPGLVFRAGGSLLLMGWASGQGLARSASRCDDQELKEVPRPSLAQKVPQTKQRGGLLRALGTCLAVAGALAAWGVIVGIWAGAITLPFIFATALATSRWTLASGLGALFALPHVVHLPTWSLFRRPVFFGVKRWLGPEGTVRVLDFSQSEGGDSQPEAEPEPGGAAGRKQLLCYHPHGIYSLGLLTVCEEKPELKILSSSFLYHCAPVFRVAISMLFGQKYGSVGRSDLTATMKAGESPLMLVPGGFHEATITCPGHERVFLKSRRGFVKYALRYGYDLVPCYSIGEADLMSNPQGGWGWRFFLNAMSIPAVLPWGFPLLPLLPRRGVELVTGIGPAVKMPLIPNPTDADVKEHHQRYIAAL</sequence>
<comment type="caution">
    <text evidence="14">Lacks conserved residue(s) required for the propagation of feature annotation.</text>
</comment>
<evidence type="ECO:0000313" key="16">
    <source>
        <dbReference type="Proteomes" id="UP000654075"/>
    </source>
</evidence>